<dbReference type="AlphaFoldDB" id="A0A1I7KBX5"/>
<dbReference type="RefSeq" id="WP_074953892.1">
    <property type="nucleotide sequence ID" value="NZ_FPBV01000015.1"/>
</dbReference>
<keyword evidence="2" id="KW-1185">Reference proteome</keyword>
<dbReference type="STRING" id="392015.SAMN05421543_11513"/>
<name>A0A1I7KBX5_9BACL</name>
<organism evidence="1 2">
    <name type="scientific">Alicyclobacillus macrosporangiidus</name>
    <dbReference type="NCBI Taxonomy" id="392015"/>
    <lineage>
        <taxon>Bacteria</taxon>
        <taxon>Bacillati</taxon>
        <taxon>Bacillota</taxon>
        <taxon>Bacilli</taxon>
        <taxon>Bacillales</taxon>
        <taxon>Alicyclobacillaceae</taxon>
        <taxon>Alicyclobacillus</taxon>
    </lineage>
</organism>
<reference evidence="2" key="1">
    <citation type="submission" date="2016-10" db="EMBL/GenBank/DDBJ databases">
        <authorList>
            <person name="Varghese N."/>
        </authorList>
    </citation>
    <scope>NUCLEOTIDE SEQUENCE [LARGE SCALE GENOMIC DNA]</scope>
    <source>
        <strain evidence="2">DSM 17980</strain>
    </source>
</reference>
<dbReference type="OrthoDB" id="2967050at2"/>
<evidence type="ECO:0000313" key="1">
    <source>
        <dbReference type="EMBL" id="SFU94915.1"/>
    </source>
</evidence>
<dbReference type="EMBL" id="FPBV01000015">
    <property type="protein sequence ID" value="SFU94915.1"/>
    <property type="molecule type" value="Genomic_DNA"/>
</dbReference>
<protein>
    <submittedName>
        <fullName evidence="1">Uncharacterized protein</fullName>
    </submittedName>
</protein>
<sequence length="144" mass="16141">MTVFDFAQALGFGSETQLFEASQAVLQNGDVTWYITRLPDGRWVAWDDSEVSLERVEFFDTRDEAEAFQMAGVEAVIQSELDRVGVSNLGPSDSVVVATAEDGRTVRLYDDAAEWNGSADQALRRLRLLPDGAGWEEFWQTFHD</sequence>
<gene>
    <name evidence="1" type="ORF">SAMN05421543_11513</name>
</gene>
<dbReference type="Proteomes" id="UP000183508">
    <property type="component" value="Unassembled WGS sequence"/>
</dbReference>
<proteinExistence type="predicted"/>
<accession>A0A1I7KBX5</accession>
<evidence type="ECO:0000313" key="2">
    <source>
        <dbReference type="Proteomes" id="UP000183508"/>
    </source>
</evidence>